<dbReference type="GeneTree" id="ENSGT00940000154967"/>
<keyword evidence="7" id="KW-1185">Reference proteome</keyword>
<reference evidence="6 7" key="1">
    <citation type="journal article" date="2008" name="Nature">
        <title>Genome analysis of the platypus reveals unique signatures of evolution.</title>
        <authorList>
            <person name="Warren W.C."/>
            <person name="Hillier L.W."/>
            <person name="Marshall Graves J.A."/>
            <person name="Birney E."/>
            <person name="Ponting C.P."/>
            <person name="Grutzner F."/>
            <person name="Belov K."/>
            <person name="Miller W."/>
            <person name="Clarke L."/>
            <person name="Chinwalla A.T."/>
            <person name="Yang S.P."/>
            <person name="Heger A."/>
            <person name="Locke D.P."/>
            <person name="Miethke P."/>
            <person name="Waters P.D."/>
            <person name="Veyrunes F."/>
            <person name="Fulton L."/>
            <person name="Fulton B."/>
            <person name="Graves T."/>
            <person name="Wallis J."/>
            <person name="Puente X.S."/>
            <person name="Lopez-Otin C."/>
            <person name="Ordonez G.R."/>
            <person name="Eichler E.E."/>
            <person name="Chen L."/>
            <person name="Cheng Z."/>
            <person name="Deakin J.E."/>
            <person name="Alsop A."/>
            <person name="Thompson K."/>
            <person name="Kirby P."/>
            <person name="Papenfuss A.T."/>
            <person name="Wakefield M.J."/>
            <person name="Olender T."/>
            <person name="Lancet D."/>
            <person name="Huttley G.A."/>
            <person name="Smit A.F."/>
            <person name="Pask A."/>
            <person name="Temple-Smith P."/>
            <person name="Batzer M.A."/>
            <person name="Walker J.A."/>
            <person name="Konkel M.K."/>
            <person name="Harris R.S."/>
            <person name="Whittington C.M."/>
            <person name="Wong E.S."/>
            <person name="Gemmell N.J."/>
            <person name="Buschiazzo E."/>
            <person name="Vargas Jentzsch I.M."/>
            <person name="Merkel A."/>
            <person name="Schmitz J."/>
            <person name="Zemann A."/>
            <person name="Churakov G."/>
            <person name="Kriegs J.O."/>
            <person name="Brosius J."/>
            <person name="Murchison E.P."/>
            <person name="Sachidanandam R."/>
            <person name="Smith C."/>
            <person name="Hannon G.J."/>
            <person name="Tsend-Ayush E."/>
            <person name="McMillan D."/>
            <person name="Attenborough R."/>
            <person name="Rens W."/>
            <person name="Ferguson-Smith M."/>
            <person name="Lefevre C.M."/>
            <person name="Sharp J.A."/>
            <person name="Nicholas K.R."/>
            <person name="Ray D.A."/>
            <person name="Kube M."/>
            <person name="Reinhardt R."/>
            <person name="Pringle T.H."/>
            <person name="Taylor J."/>
            <person name="Jones R.C."/>
            <person name="Nixon B."/>
            <person name="Dacheux J.L."/>
            <person name="Niwa H."/>
            <person name="Sekita Y."/>
            <person name="Huang X."/>
            <person name="Stark A."/>
            <person name="Kheradpour P."/>
            <person name="Kellis M."/>
            <person name="Flicek P."/>
            <person name="Chen Y."/>
            <person name="Webber C."/>
            <person name="Hardison R."/>
            <person name="Nelson J."/>
            <person name="Hallsworth-Pepin K."/>
            <person name="Delehaunty K."/>
            <person name="Markovic C."/>
            <person name="Minx P."/>
            <person name="Feng Y."/>
            <person name="Kremitzki C."/>
            <person name="Mitreva M."/>
            <person name="Glasscock J."/>
            <person name="Wylie T."/>
            <person name="Wohldmann P."/>
            <person name="Thiru P."/>
            <person name="Nhan M.N."/>
            <person name="Pohl C.S."/>
            <person name="Smith S.M."/>
            <person name="Hou S."/>
            <person name="Nefedov M."/>
            <person name="de Jong P.J."/>
            <person name="Renfree M.B."/>
            <person name="Mardis E.R."/>
            <person name="Wilson R.K."/>
        </authorList>
    </citation>
    <scope>NUCLEOTIDE SEQUENCE [LARGE SCALE GENOMIC DNA]</scope>
    <source>
        <strain evidence="6 7">Glennie</strain>
    </source>
</reference>
<protein>
    <recommendedName>
        <fullName evidence="5">Sushi domain-containing protein</fullName>
    </recommendedName>
</protein>
<dbReference type="SUPFAM" id="SSF57535">
    <property type="entry name" value="Complement control module/SCR domain"/>
    <property type="match status" value="4"/>
</dbReference>
<evidence type="ECO:0000256" key="1">
    <source>
        <dbReference type="ARBA" id="ARBA00022659"/>
    </source>
</evidence>
<reference evidence="6" key="3">
    <citation type="submission" date="2025-09" db="UniProtKB">
        <authorList>
            <consortium name="Ensembl"/>
        </authorList>
    </citation>
    <scope>IDENTIFICATION</scope>
    <source>
        <strain evidence="6">Glennie</strain>
    </source>
</reference>
<dbReference type="InterPro" id="IPR000436">
    <property type="entry name" value="Sushi_SCR_CCP_dom"/>
</dbReference>
<dbReference type="PANTHER" id="PTHR45785">
    <property type="entry name" value="COMPLEMENT FACTOR H-RELATED"/>
    <property type="match status" value="1"/>
</dbReference>
<dbReference type="Ensembl" id="ENSOANT00000043381.2">
    <property type="protein sequence ID" value="ENSOANP00000054097.1"/>
    <property type="gene ID" value="ENSOANG00000032965.2"/>
</dbReference>
<dbReference type="Pfam" id="PF00084">
    <property type="entry name" value="Sushi"/>
    <property type="match status" value="1"/>
</dbReference>
<evidence type="ECO:0000313" key="6">
    <source>
        <dbReference type="Ensembl" id="ENSOANP00000054097.1"/>
    </source>
</evidence>
<evidence type="ECO:0000259" key="5">
    <source>
        <dbReference type="PROSITE" id="PS50923"/>
    </source>
</evidence>
<dbReference type="SMART" id="SM00032">
    <property type="entry name" value="CCP"/>
    <property type="match status" value="4"/>
</dbReference>
<sequence length="334" mass="37414">MCVDGHMDFPLCILGPCFFTEEDLATRNMVMATGSRVPQYIQVGASFEIMCKSGYILESEWNFVVQCKKDQTVYPKCIELCVLSDAKMEENNIQLFWATSIRHVFSHLAVLDFVCRSGYTADPNSSPFQVRCLKGKMQYPKCATSVSCRITERDLNVGRLLLTNNQSLPLAIPHGGNLEFRCEQNYTLIQPSVRKCVNGTMDFPLCVFTSGKNCSTAPGIPNGDIVSLNKAAYPAGAFVEYRCQNLYTLDGLNKSFCSDGRWTAAPKCLRPCFFTEELLAKWNMTVATGSRVPRYIKIGASFRIKCNSGYVLESHSNDMIQCKRDQIIYPKCTG</sequence>
<organism evidence="6 7">
    <name type="scientific">Ornithorhynchus anatinus</name>
    <name type="common">Duckbill platypus</name>
    <dbReference type="NCBI Taxonomy" id="9258"/>
    <lineage>
        <taxon>Eukaryota</taxon>
        <taxon>Metazoa</taxon>
        <taxon>Chordata</taxon>
        <taxon>Craniata</taxon>
        <taxon>Vertebrata</taxon>
        <taxon>Euteleostomi</taxon>
        <taxon>Mammalia</taxon>
        <taxon>Monotremata</taxon>
        <taxon>Ornithorhynchidae</taxon>
        <taxon>Ornithorhynchus</taxon>
    </lineage>
</organism>
<dbReference type="Proteomes" id="UP000002279">
    <property type="component" value="Chromosome 4"/>
</dbReference>
<keyword evidence="2" id="KW-0732">Signal</keyword>
<proteinExistence type="predicted"/>
<dbReference type="CDD" id="cd00033">
    <property type="entry name" value="CCP"/>
    <property type="match status" value="1"/>
</dbReference>
<dbReference type="Bgee" id="ENSOANG00000032965">
    <property type="expression patterns" value="Expressed in ovary and 2 other cell types or tissues"/>
</dbReference>
<accession>A0A6I8PR70</accession>
<dbReference type="PANTHER" id="PTHR45785:SF7">
    <property type="entry name" value="COMPLEMENT FACTOR H"/>
    <property type="match status" value="1"/>
</dbReference>
<keyword evidence="1 4" id="KW-0768">Sushi</keyword>
<name>A0A6I8PR70_ORNAN</name>
<evidence type="ECO:0000256" key="2">
    <source>
        <dbReference type="ARBA" id="ARBA00022729"/>
    </source>
</evidence>
<dbReference type="InterPro" id="IPR035976">
    <property type="entry name" value="Sushi/SCR/CCP_sf"/>
</dbReference>
<dbReference type="PROSITE" id="PS50923">
    <property type="entry name" value="SUSHI"/>
    <property type="match status" value="1"/>
</dbReference>
<feature type="domain" description="Sushi" evidence="5">
    <location>
        <begin position="212"/>
        <end position="270"/>
    </location>
</feature>
<comment type="caution">
    <text evidence="4">Lacks conserved residue(s) required for the propagation of feature annotation.</text>
</comment>
<evidence type="ECO:0000256" key="3">
    <source>
        <dbReference type="ARBA" id="ARBA00023157"/>
    </source>
</evidence>
<feature type="disulfide bond" evidence="4">
    <location>
        <begin position="214"/>
        <end position="257"/>
    </location>
</feature>
<evidence type="ECO:0000256" key="4">
    <source>
        <dbReference type="PROSITE-ProRule" id="PRU00302"/>
    </source>
</evidence>
<dbReference type="InterPro" id="IPR051503">
    <property type="entry name" value="ComplSys_Reg/VirEntry_Med"/>
</dbReference>
<dbReference type="GO" id="GO:0006956">
    <property type="term" value="P:complement activation"/>
    <property type="evidence" value="ECO:0000318"/>
    <property type="project" value="GO_Central"/>
</dbReference>
<dbReference type="GO" id="GO:0005615">
    <property type="term" value="C:extracellular space"/>
    <property type="evidence" value="ECO:0000318"/>
    <property type="project" value="GO_Central"/>
</dbReference>
<dbReference type="Gene3D" id="2.10.70.10">
    <property type="entry name" value="Complement Module, domain 1"/>
    <property type="match status" value="5"/>
</dbReference>
<evidence type="ECO:0000313" key="7">
    <source>
        <dbReference type="Proteomes" id="UP000002279"/>
    </source>
</evidence>
<dbReference type="InParanoid" id="A0A6I8PR70"/>
<dbReference type="GO" id="GO:0001851">
    <property type="term" value="F:complement component C3b binding"/>
    <property type="evidence" value="ECO:0000318"/>
    <property type="project" value="GO_Central"/>
</dbReference>
<keyword evidence="3 4" id="KW-1015">Disulfide bond</keyword>
<dbReference type="AlphaFoldDB" id="A0A6I8PR70"/>
<reference evidence="6" key="2">
    <citation type="submission" date="2025-08" db="UniProtKB">
        <authorList>
            <consortium name="Ensembl"/>
        </authorList>
    </citation>
    <scope>IDENTIFICATION</scope>
    <source>
        <strain evidence="6">Glennie</strain>
    </source>
</reference>